<sequence>MQLVLEIVEAHECAPDQLLHKTFEYAGGLIGRGDDCEWVITDPTRHLSNQHALISYRNDGYYITDISSNGTQLIESGALLPKGVAQRIESGSSYRLGRLIIRASLIERLAPYTREIGQPLPAGSIIPDDVNFDLDPLVALDQQEDAYAPFDELLALKAAATDDHQRADYARVDKEHLVLPELIAPKVFKPLPDEPVVAPLNQAFWQRFSEALGVDMSGMENADREAMAVNSARLFRQSMLNLQQSLYTRRELKNQLRLSHSVVHKAAKNPLKYATDTDEAVGVLLSPPKAGAVTADQAIYQAFRDLQAHQVAMLSASRAALQSALEHFSPQQLTLRFERDGNKPLFAKAGRRWRAYERYHQALQQDDEWTERLLARDFAQAYEEQCQLIATLNKEDQG</sequence>
<accession>A0A653DYJ7</accession>
<dbReference type="NCBIfam" id="TIGR03354">
    <property type="entry name" value="VI_FHA"/>
    <property type="match status" value="1"/>
</dbReference>
<organism evidence="2">
    <name type="scientific">Pseudomonas marincola</name>
    <dbReference type="NCBI Taxonomy" id="437900"/>
    <lineage>
        <taxon>Bacteria</taxon>
        <taxon>Pseudomonadati</taxon>
        <taxon>Pseudomonadota</taxon>
        <taxon>Gammaproteobacteria</taxon>
        <taxon>Pseudomonadales</taxon>
        <taxon>Pseudomonadaceae</taxon>
        <taxon>Pseudomonas</taxon>
    </lineage>
</organism>
<dbReference type="InterPro" id="IPR046883">
    <property type="entry name" value="T6SS_FHA_C"/>
</dbReference>
<dbReference type="EMBL" id="LR215729">
    <property type="protein sequence ID" value="VEV95528.1"/>
    <property type="molecule type" value="Genomic_DNA"/>
</dbReference>
<evidence type="ECO:0000259" key="1">
    <source>
        <dbReference type="PROSITE" id="PS50006"/>
    </source>
</evidence>
<dbReference type="CDD" id="cd00060">
    <property type="entry name" value="FHA"/>
    <property type="match status" value="1"/>
</dbReference>
<reference evidence="2" key="1">
    <citation type="submission" date="2019-02" db="EMBL/GenBank/DDBJ databases">
        <authorList>
            <consortium name="Genoscope - CEA"/>
            <person name="William W."/>
        </authorList>
    </citation>
    <scope>NUCLEOTIDE SEQUENCE [LARGE SCALE GENOMIC DNA]</scope>
    <source>
        <strain evidence="2">YSy11</strain>
    </source>
</reference>
<evidence type="ECO:0000313" key="2">
    <source>
        <dbReference type="EMBL" id="VEV95528.1"/>
    </source>
</evidence>
<dbReference type="InterPro" id="IPR017735">
    <property type="entry name" value="T6SS_FHA"/>
</dbReference>
<dbReference type="PROSITE" id="PS50006">
    <property type="entry name" value="FHA_DOMAIN"/>
    <property type="match status" value="1"/>
</dbReference>
<dbReference type="Pfam" id="PF00498">
    <property type="entry name" value="FHA"/>
    <property type="match status" value="1"/>
</dbReference>
<dbReference type="SUPFAM" id="SSF49879">
    <property type="entry name" value="SMAD/FHA domain"/>
    <property type="match status" value="1"/>
</dbReference>
<dbReference type="InterPro" id="IPR008984">
    <property type="entry name" value="SMAD_FHA_dom_sf"/>
</dbReference>
<dbReference type="Pfam" id="PF20232">
    <property type="entry name" value="T6SS_FHA_C"/>
    <property type="match status" value="1"/>
</dbReference>
<dbReference type="InterPro" id="IPR000253">
    <property type="entry name" value="FHA_dom"/>
</dbReference>
<dbReference type="Gene3D" id="2.60.200.20">
    <property type="match status" value="1"/>
</dbReference>
<dbReference type="AlphaFoldDB" id="A0A653DYJ7"/>
<proteinExistence type="predicted"/>
<name>A0A653DYJ7_9PSED</name>
<feature type="domain" description="FHA" evidence="1">
    <location>
        <begin position="28"/>
        <end position="73"/>
    </location>
</feature>
<protein>
    <recommendedName>
        <fullName evidence="1">FHA domain-containing protein</fullName>
    </recommendedName>
</protein>
<gene>
    <name evidence="2" type="ORF">PMYSY11_0481</name>
</gene>
<dbReference type="RefSeq" id="WP_150547460.1">
    <property type="nucleotide sequence ID" value="NZ_LR215729.2"/>
</dbReference>